<keyword evidence="1" id="KW-0812">Transmembrane</keyword>
<name>A0A518FPS9_9PLAN</name>
<dbReference type="InterPro" id="IPR011453">
    <property type="entry name" value="DUF1559"/>
</dbReference>
<dbReference type="RefSeq" id="WP_197995126.1">
    <property type="nucleotide sequence ID" value="NZ_CP036317.1"/>
</dbReference>
<dbReference type="AlphaFoldDB" id="A0A518FPS9"/>
<reference evidence="3 4" key="1">
    <citation type="submission" date="2019-02" db="EMBL/GenBank/DDBJ databases">
        <title>Deep-cultivation of Planctomycetes and their phenomic and genomic characterization uncovers novel biology.</title>
        <authorList>
            <person name="Wiegand S."/>
            <person name="Jogler M."/>
            <person name="Boedeker C."/>
            <person name="Pinto D."/>
            <person name="Vollmers J."/>
            <person name="Rivas-Marin E."/>
            <person name="Kohn T."/>
            <person name="Peeters S.H."/>
            <person name="Heuer A."/>
            <person name="Rast P."/>
            <person name="Oberbeckmann S."/>
            <person name="Bunk B."/>
            <person name="Jeske O."/>
            <person name="Meyerdierks A."/>
            <person name="Storesund J.E."/>
            <person name="Kallscheuer N."/>
            <person name="Luecker S."/>
            <person name="Lage O.M."/>
            <person name="Pohl T."/>
            <person name="Merkel B.J."/>
            <person name="Hornburger P."/>
            <person name="Mueller R.-W."/>
            <person name="Bruemmer F."/>
            <person name="Labrenz M."/>
            <person name="Spormann A.M."/>
            <person name="Op den Camp H."/>
            <person name="Overmann J."/>
            <person name="Amann R."/>
            <person name="Jetten M.S.M."/>
            <person name="Mascher T."/>
            <person name="Medema M.H."/>
            <person name="Devos D.P."/>
            <person name="Kaster A.-K."/>
            <person name="Ovreas L."/>
            <person name="Rohde M."/>
            <person name="Galperin M.Y."/>
            <person name="Jogler C."/>
        </authorList>
    </citation>
    <scope>NUCLEOTIDE SEQUENCE [LARGE SCALE GENOMIC DNA]</scope>
    <source>
        <strain evidence="3 4">Pan153</strain>
    </source>
</reference>
<sequence length="356" mass="40343">MPKQRWLEVAIVVCVITLILGLLLPAMYRAQDAADRMASKNNLRLIGLALQSYHDTYGFLPAGGEIDEDETPTHGWLIQTENYLVPNPDENLYHRVNLHFSWQDSINRYYLATPIKFFLVPGVEDNYSSTGYALTHYQGNPNLLHRNSPVAFDQMQDGQAQTWMAGEVVGHFQPWDYPFNWRPLGEKLCSGPESFGRPEWQGGHLLFADGHVAFFSDQTSPEVLKRFGSARPVATEVQTAGPGTVFQTGKYHWDYLELSSEPEDQSRVVAHILRNSAEMPLLMNVYFEKYLSSEALHGALPGLTVYHFLFNVDEQSDVAEVLNASELSNFYTPLQMKESTRKLETVQQQLPKTEAP</sequence>
<evidence type="ECO:0000313" key="4">
    <source>
        <dbReference type="Proteomes" id="UP000320839"/>
    </source>
</evidence>
<proteinExistence type="predicted"/>
<accession>A0A518FPS9</accession>
<evidence type="ECO:0000313" key="3">
    <source>
        <dbReference type="EMBL" id="QDV18348.1"/>
    </source>
</evidence>
<feature type="domain" description="DUF1559" evidence="2">
    <location>
        <begin position="30"/>
        <end position="163"/>
    </location>
</feature>
<feature type="transmembrane region" description="Helical" evidence="1">
    <location>
        <begin position="6"/>
        <end position="28"/>
    </location>
</feature>
<dbReference type="Pfam" id="PF07596">
    <property type="entry name" value="SBP_bac_10"/>
    <property type="match status" value="1"/>
</dbReference>
<organism evidence="3 4">
    <name type="scientific">Gimesia panareensis</name>
    <dbReference type="NCBI Taxonomy" id="2527978"/>
    <lineage>
        <taxon>Bacteria</taxon>
        <taxon>Pseudomonadati</taxon>
        <taxon>Planctomycetota</taxon>
        <taxon>Planctomycetia</taxon>
        <taxon>Planctomycetales</taxon>
        <taxon>Planctomycetaceae</taxon>
        <taxon>Gimesia</taxon>
    </lineage>
</organism>
<dbReference type="Proteomes" id="UP000320839">
    <property type="component" value="Chromosome"/>
</dbReference>
<keyword evidence="1" id="KW-0472">Membrane</keyword>
<evidence type="ECO:0000256" key="1">
    <source>
        <dbReference type="SAM" id="Phobius"/>
    </source>
</evidence>
<dbReference type="InterPro" id="IPR045584">
    <property type="entry name" value="Pilin-like"/>
</dbReference>
<dbReference type="PANTHER" id="PTHR30093">
    <property type="entry name" value="GENERAL SECRETION PATHWAY PROTEIN G"/>
    <property type="match status" value="1"/>
</dbReference>
<gene>
    <name evidence="3" type="ORF">Pan153_30050</name>
</gene>
<protein>
    <recommendedName>
        <fullName evidence="2">DUF1559 domain-containing protein</fullName>
    </recommendedName>
</protein>
<dbReference type="PANTHER" id="PTHR30093:SF2">
    <property type="entry name" value="TYPE II SECRETION SYSTEM PROTEIN H"/>
    <property type="match status" value="1"/>
</dbReference>
<dbReference type="EMBL" id="CP036317">
    <property type="protein sequence ID" value="QDV18348.1"/>
    <property type="molecule type" value="Genomic_DNA"/>
</dbReference>
<dbReference type="SUPFAM" id="SSF54523">
    <property type="entry name" value="Pili subunits"/>
    <property type="match status" value="1"/>
</dbReference>
<evidence type="ECO:0000259" key="2">
    <source>
        <dbReference type="Pfam" id="PF07596"/>
    </source>
</evidence>
<keyword evidence="1" id="KW-1133">Transmembrane helix</keyword>